<reference evidence="1" key="1">
    <citation type="journal article" date="2015" name="Nature">
        <title>Complex archaea that bridge the gap between prokaryotes and eukaryotes.</title>
        <authorList>
            <person name="Spang A."/>
            <person name="Saw J.H."/>
            <person name="Jorgensen S.L."/>
            <person name="Zaremba-Niedzwiedzka K."/>
            <person name="Martijn J."/>
            <person name="Lind A.E."/>
            <person name="van Eijk R."/>
            <person name="Schleper C."/>
            <person name="Guy L."/>
            <person name="Ettema T.J."/>
        </authorList>
    </citation>
    <scope>NUCLEOTIDE SEQUENCE</scope>
</reference>
<proteinExistence type="predicted"/>
<dbReference type="AlphaFoldDB" id="A0A0F9M047"/>
<name>A0A0F9M047_9ZZZZ</name>
<evidence type="ECO:0000313" key="1">
    <source>
        <dbReference type="EMBL" id="KKM70045.1"/>
    </source>
</evidence>
<sequence length="29" mass="3210">NKIPVIDAYGTYADTGLGEFLKRTELINP</sequence>
<comment type="caution">
    <text evidence="1">The sequence shown here is derived from an EMBL/GenBank/DDBJ whole genome shotgun (WGS) entry which is preliminary data.</text>
</comment>
<accession>A0A0F9M047</accession>
<gene>
    <name evidence="1" type="ORF">LCGC14_1444730</name>
</gene>
<dbReference type="EMBL" id="LAZR01009890">
    <property type="protein sequence ID" value="KKM70045.1"/>
    <property type="molecule type" value="Genomic_DNA"/>
</dbReference>
<organism evidence="1">
    <name type="scientific">marine sediment metagenome</name>
    <dbReference type="NCBI Taxonomy" id="412755"/>
    <lineage>
        <taxon>unclassified sequences</taxon>
        <taxon>metagenomes</taxon>
        <taxon>ecological metagenomes</taxon>
    </lineage>
</organism>
<feature type="non-terminal residue" evidence="1">
    <location>
        <position position="1"/>
    </location>
</feature>
<protein>
    <submittedName>
        <fullName evidence="1">Uncharacterized protein</fullName>
    </submittedName>
</protein>